<feature type="compositionally biased region" description="Gly residues" evidence="2">
    <location>
        <begin position="722"/>
        <end position="737"/>
    </location>
</feature>
<evidence type="ECO:0000313" key="3">
    <source>
        <dbReference type="EMBL" id="QPH05476.1"/>
    </source>
</evidence>
<gene>
    <name evidence="3" type="ORF">C2857_003281</name>
</gene>
<dbReference type="OrthoDB" id="5408998at2759"/>
<feature type="compositionally biased region" description="Low complexity" evidence="2">
    <location>
        <begin position="89"/>
        <end position="99"/>
    </location>
</feature>
<feature type="coiled-coil region" evidence="1">
    <location>
        <begin position="798"/>
        <end position="825"/>
    </location>
</feature>
<evidence type="ECO:0000256" key="1">
    <source>
        <dbReference type="SAM" id="Coils"/>
    </source>
</evidence>
<feature type="compositionally biased region" description="Basic and acidic residues" evidence="2">
    <location>
        <begin position="456"/>
        <end position="467"/>
    </location>
</feature>
<name>A0A7S9KUT6_EPIFF</name>
<protein>
    <recommendedName>
        <fullName evidence="5">RING finger domain-containing protein</fullName>
    </recommendedName>
</protein>
<accession>A0A7S9KUT6</accession>
<feature type="compositionally biased region" description="Basic and acidic residues" evidence="2">
    <location>
        <begin position="406"/>
        <end position="432"/>
    </location>
</feature>
<dbReference type="Proteomes" id="UP000594364">
    <property type="component" value="Chromosome 4"/>
</dbReference>
<evidence type="ECO:0008006" key="5">
    <source>
        <dbReference type="Google" id="ProtNLM"/>
    </source>
</evidence>
<proteinExistence type="predicted"/>
<evidence type="ECO:0000313" key="4">
    <source>
        <dbReference type="Proteomes" id="UP000594364"/>
    </source>
</evidence>
<dbReference type="AlphaFoldDB" id="A0A7S9KUT6"/>
<feature type="region of interest" description="Disordered" evidence="2">
    <location>
        <begin position="293"/>
        <end position="317"/>
    </location>
</feature>
<feature type="compositionally biased region" description="Polar residues" evidence="2">
    <location>
        <begin position="77"/>
        <end position="88"/>
    </location>
</feature>
<reference evidence="3 4" key="1">
    <citation type="journal article" date="2018" name="PLoS Genet.">
        <title>Repeat elements organise 3D genome structure and mediate transcription in the filamentous fungus Epichloe festucae.</title>
        <authorList>
            <person name="Winter D.J."/>
            <person name="Ganley A.R.D."/>
            <person name="Young C.A."/>
            <person name="Liachko I."/>
            <person name="Schardl C.L."/>
            <person name="Dupont P.Y."/>
            <person name="Berry D."/>
            <person name="Ram A."/>
            <person name="Scott B."/>
            <person name="Cox M.P."/>
        </authorList>
    </citation>
    <scope>NUCLEOTIDE SEQUENCE [LARGE SCALE GENOMIC DNA]</scope>
    <source>
        <strain evidence="3 4">Fl1</strain>
    </source>
</reference>
<sequence>MGLCQRQGKTELGYLTIAIKPDLRKAEAAGPQSGHGGHGTHTISAMSQNLNSQHMHMHMHMHMQADDVPPPPYSETDIYSNSGGPRSPNTNTNTTTNTTSPDTPSRVSSSTGGDVVYTPPLTPQTLLNTHVQASQQQQPLPTTQPGATLYFESRPPPAAAATGVQRDVVVYSVKVEGTSSPDDFPYQNDWAARDVTSQDWATFVNFLLPDHTTRRNEAVIERKLSAEAGSDASPTSGCFPVEAQLEQVRENQPSTTGTKREIEATIQQWNDGFFGPRGMSLKLDQETGELAPGGWEAEREDDGDRLRQQQQQQQRETYATTTFGRLPIDNDGIRYGDAVVWDNGLKLGSNGIPRARRGCSPERRDGPEDRNAGPSRKAGPEQSASREDFHGPPPGPSWSFGGGSGWHRDRNGHRSDRRDMHHGQHDRHDRERHGRRGHWGGRHSADGGGRRGRHSRRDEKHNHDRSSSESSVSSDDSSSSESSIGSLPSYDDIKDHQLPLYTERLRDWTSNPDQMRTKSDVKALRADLQSTRSMPEDAHLDQSLDRTALQVQIKGLHAQWKSIKKAQRQTRRRERRQRRAERREQRHQKREMRRAYKDSARGPWGPSFGMPVPSIPAVPPVPSTTSAPPAPPAPTAAPAPPPWSQGFVRGRNGPSQGSSFFFGPDGPLGERGPFGSHGPLLGMDGPLARHGPLGEHGPLGPHDPFGPGGGSSWGSRGRGRGDPFGGRGASFGAGRGRGNPRDRAPGAWPEDDGQETGVITAPPPGPAPTAKYKAAEQIEAEVGEMVSQAADLGDGVERRALEKAIEALTDNLDMLRMEADEAYARELAASEAGY</sequence>
<feature type="region of interest" description="Disordered" evidence="2">
    <location>
        <begin position="559"/>
        <end position="770"/>
    </location>
</feature>
<feature type="region of interest" description="Disordered" evidence="2">
    <location>
        <begin position="64"/>
        <end position="112"/>
    </location>
</feature>
<feature type="region of interest" description="Disordered" evidence="2">
    <location>
        <begin position="344"/>
        <end position="493"/>
    </location>
</feature>
<feature type="compositionally biased region" description="Pro residues" evidence="2">
    <location>
        <begin position="613"/>
        <end position="643"/>
    </location>
</feature>
<feature type="compositionally biased region" description="Basic and acidic residues" evidence="2">
    <location>
        <begin position="359"/>
        <end position="371"/>
    </location>
</feature>
<evidence type="ECO:0000256" key="2">
    <source>
        <dbReference type="SAM" id="MobiDB-lite"/>
    </source>
</evidence>
<dbReference type="EMBL" id="CP031388">
    <property type="protein sequence ID" value="QPH05476.1"/>
    <property type="molecule type" value="Genomic_DNA"/>
</dbReference>
<feature type="compositionally biased region" description="Basic residues" evidence="2">
    <location>
        <begin position="562"/>
        <end position="592"/>
    </location>
</feature>
<keyword evidence="4" id="KW-1185">Reference proteome</keyword>
<organism evidence="3 4">
    <name type="scientific">Epichloe festucae (strain Fl1)</name>
    <dbReference type="NCBI Taxonomy" id="877507"/>
    <lineage>
        <taxon>Eukaryota</taxon>
        <taxon>Fungi</taxon>
        <taxon>Dikarya</taxon>
        <taxon>Ascomycota</taxon>
        <taxon>Pezizomycotina</taxon>
        <taxon>Sordariomycetes</taxon>
        <taxon>Hypocreomycetidae</taxon>
        <taxon>Hypocreales</taxon>
        <taxon>Clavicipitaceae</taxon>
        <taxon>Epichloe</taxon>
    </lineage>
</organism>
<feature type="compositionally biased region" description="Low complexity" evidence="2">
    <location>
        <begin position="468"/>
        <end position="483"/>
    </location>
</feature>
<keyword evidence="1" id="KW-0175">Coiled coil</keyword>
<feature type="compositionally biased region" description="Polar residues" evidence="2">
    <location>
        <begin position="100"/>
        <end position="112"/>
    </location>
</feature>